<keyword evidence="2" id="KW-0805">Transcription regulation</keyword>
<dbReference type="RefSeq" id="WP_377697192.1">
    <property type="nucleotide sequence ID" value="NZ_JBHLWE010000005.1"/>
</dbReference>
<dbReference type="SUPFAM" id="SSF88659">
    <property type="entry name" value="Sigma3 and sigma4 domains of RNA polymerase sigma factors"/>
    <property type="match status" value="1"/>
</dbReference>
<dbReference type="PANTHER" id="PTHR43133:SF25">
    <property type="entry name" value="RNA POLYMERASE SIGMA FACTOR RFAY-RELATED"/>
    <property type="match status" value="1"/>
</dbReference>
<reference evidence="7 8" key="1">
    <citation type="submission" date="2024-09" db="EMBL/GenBank/DDBJ databases">
        <authorList>
            <person name="Sun Q."/>
            <person name="Mori K."/>
        </authorList>
    </citation>
    <scope>NUCLEOTIDE SEQUENCE [LARGE SCALE GENOMIC DNA]</scope>
    <source>
        <strain evidence="7 8">KCTC 22789</strain>
    </source>
</reference>
<name>A0ABV6I202_9RHOB</name>
<evidence type="ECO:0000256" key="4">
    <source>
        <dbReference type="ARBA" id="ARBA00023163"/>
    </source>
</evidence>
<keyword evidence="8" id="KW-1185">Reference proteome</keyword>
<dbReference type="InterPro" id="IPR013249">
    <property type="entry name" value="RNA_pol_sigma70_r4_t2"/>
</dbReference>
<protein>
    <submittedName>
        <fullName evidence="7">RNA polymerase sigma factor</fullName>
    </submittedName>
</protein>
<dbReference type="Pfam" id="PF08281">
    <property type="entry name" value="Sigma70_r4_2"/>
    <property type="match status" value="1"/>
</dbReference>
<dbReference type="InterPro" id="IPR013325">
    <property type="entry name" value="RNA_pol_sigma_r2"/>
</dbReference>
<dbReference type="Gene3D" id="1.10.1740.10">
    <property type="match status" value="1"/>
</dbReference>
<gene>
    <name evidence="7" type="ORF">ACFFII_01920</name>
</gene>
<organism evidence="7 8">
    <name type="scientific">Paracoccus niistensis</name>
    <dbReference type="NCBI Taxonomy" id="632935"/>
    <lineage>
        <taxon>Bacteria</taxon>
        <taxon>Pseudomonadati</taxon>
        <taxon>Pseudomonadota</taxon>
        <taxon>Alphaproteobacteria</taxon>
        <taxon>Rhodobacterales</taxon>
        <taxon>Paracoccaceae</taxon>
        <taxon>Paracoccus</taxon>
    </lineage>
</organism>
<dbReference type="EMBL" id="JBHLWE010000005">
    <property type="protein sequence ID" value="MFC0339520.1"/>
    <property type="molecule type" value="Genomic_DNA"/>
</dbReference>
<dbReference type="InterPro" id="IPR036388">
    <property type="entry name" value="WH-like_DNA-bd_sf"/>
</dbReference>
<dbReference type="PANTHER" id="PTHR43133">
    <property type="entry name" value="RNA POLYMERASE ECF-TYPE SIGMA FACTO"/>
    <property type="match status" value="1"/>
</dbReference>
<evidence type="ECO:0000313" key="7">
    <source>
        <dbReference type="EMBL" id="MFC0339520.1"/>
    </source>
</evidence>
<comment type="similarity">
    <text evidence="1">Belongs to the sigma-70 factor family. ECF subfamily.</text>
</comment>
<feature type="domain" description="RNA polymerase sigma-70 region 2" evidence="5">
    <location>
        <begin position="31"/>
        <end position="90"/>
    </location>
</feature>
<dbReference type="InterPro" id="IPR007627">
    <property type="entry name" value="RNA_pol_sigma70_r2"/>
</dbReference>
<dbReference type="InterPro" id="IPR013324">
    <property type="entry name" value="RNA_pol_sigma_r3/r4-like"/>
</dbReference>
<evidence type="ECO:0000256" key="1">
    <source>
        <dbReference type="ARBA" id="ARBA00010641"/>
    </source>
</evidence>
<dbReference type="InterPro" id="IPR039425">
    <property type="entry name" value="RNA_pol_sigma-70-like"/>
</dbReference>
<keyword evidence="3" id="KW-0731">Sigma factor</keyword>
<accession>A0ABV6I202</accession>
<dbReference type="InterPro" id="IPR014284">
    <property type="entry name" value="RNA_pol_sigma-70_dom"/>
</dbReference>
<evidence type="ECO:0000259" key="6">
    <source>
        <dbReference type="Pfam" id="PF08281"/>
    </source>
</evidence>
<evidence type="ECO:0000313" key="8">
    <source>
        <dbReference type="Proteomes" id="UP001589799"/>
    </source>
</evidence>
<feature type="domain" description="RNA polymerase sigma factor 70 region 4 type 2" evidence="6">
    <location>
        <begin position="119"/>
        <end position="170"/>
    </location>
</feature>
<comment type="caution">
    <text evidence="7">The sequence shown here is derived from an EMBL/GenBank/DDBJ whole genome shotgun (WGS) entry which is preliminary data.</text>
</comment>
<evidence type="ECO:0000259" key="5">
    <source>
        <dbReference type="Pfam" id="PF04542"/>
    </source>
</evidence>
<dbReference type="NCBIfam" id="TIGR02937">
    <property type="entry name" value="sigma70-ECF"/>
    <property type="match status" value="1"/>
</dbReference>
<proteinExistence type="inferred from homology"/>
<dbReference type="SUPFAM" id="SSF88946">
    <property type="entry name" value="Sigma2 domain of RNA polymerase sigma factors"/>
    <property type="match status" value="1"/>
</dbReference>
<dbReference type="Pfam" id="PF04542">
    <property type="entry name" value="Sigma70_r2"/>
    <property type="match status" value="1"/>
</dbReference>
<keyword evidence="4" id="KW-0804">Transcription</keyword>
<dbReference type="Gene3D" id="1.10.10.10">
    <property type="entry name" value="Winged helix-like DNA-binding domain superfamily/Winged helix DNA-binding domain"/>
    <property type="match status" value="1"/>
</dbReference>
<dbReference type="Proteomes" id="UP001589799">
    <property type="component" value="Unassembled WGS sequence"/>
</dbReference>
<evidence type="ECO:0000256" key="2">
    <source>
        <dbReference type="ARBA" id="ARBA00023015"/>
    </source>
</evidence>
<evidence type="ECO:0000256" key="3">
    <source>
        <dbReference type="ARBA" id="ARBA00023082"/>
    </source>
</evidence>
<sequence length="200" mass="22616">MSILFRHPPHPKNLAARDSAVERQLIQCRSEFLRYFRRRLACPEDAEDAVQEFSLKVIRAANTLQNDENIGAWFGRILRNTLTDQYRRRATRQRAEAGYALEPKEAAVDPEPVATPCTCVHDVLPALKPDYAEIIRRADLDEVPRERIAADLGVTANNVGVRLHRARRALKTELEERCAGCCDDGFQSCDCAGTGRSRRV</sequence>